<feature type="transmembrane region" description="Helical" evidence="5">
    <location>
        <begin position="637"/>
        <end position="655"/>
    </location>
</feature>
<keyword evidence="5" id="KW-1133">Transmembrane helix</keyword>
<gene>
    <name evidence="8" type="ORF">ECRASSUSDP1_LOCUS20453</name>
</gene>
<dbReference type="NCBIfam" id="TIGR02232">
    <property type="entry name" value="myxo_disulf_rpt"/>
    <property type="match status" value="1"/>
</dbReference>
<proteinExistence type="predicted"/>
<evidence type="ECO:0000256" key="3">
    <source>
        <dbReference type="ARBA" id="ARBA00023157"/>
    </source>
</evidence>
<evidence type="ECO:0000256" key="4">
    <source>
        <dbReference type="SAM" id="MobiDB-lite"/>
    </source>
</evidence>
<dbReference type="InterPro" id="IPR013783">
    <property type="entry name" value="Ig-like_fold"/>
</dbReference>
<comment type="caution">
    <text evidence="8">The sequence shown here is derived from an EMBL/GenBank/DDBJ whole genome shotgun (WGS) entry which is preliminary data.</text>
</comment>
<keyword evidence="2" id="KW-0677">Repeat</keyword>
<keyword evidence="9" id="KW-1185">Reference proteome</keyword>
<feature type="compositionally biased region" description="Basic and acidic residues" evidence="4">
    <location>
        <begin position="789"/>
        <end position="816"/>
    </location>
</feature>
<evidence type="ECO:0000313" key="8">
    <source>
        <dbReference type="EMBL" id="CAI2379046.1"/>
    </source>
</evidence>
<feature type="transmembrane region" description="Helical" evidence="5">
    <location>
        <begin position="401"/>
        <end position="422"/>
    </location>
</feature>
<feature type="transmembrane region" description="Helical" evidence="5">
    <location>
        <begin position="443"/>
        <end position="469"/>
    </location>
</feature>
<feature type="signal peptide" evidence="6">
    <location>
        <begin position="1"/>
        <end position="18"/>
    </location>
</feature>
<keyword evidence="5" id="KW-0472">Membrane</keyword>
<sequence>MRLLWLICVLSIVIIALCQQSKSHTKEKSVKKRDYKSGIFTNGDKNFDSQRRNLEVDTSPTNTIVKCNAFNHTIAFDKQEVKVYAVDTAGNNKTVGGDFFWIRVENQCTQSNGFGCYDVASQQTVLQTEIQSQMKDHLNGYYTYDFTVDQEGPITLYIMLYERGGLFYEWWDTTTWTGSVVSSGVQASVDNSWASGDNLTPTQADYVTARYVGALRGPLTGTVTLYAECDETCLVYIDNSLIINGGFSNLSATVNMVDNQFYFIQVDFYEGTDVAVFKLRWSYTGQTEVLIPSYYMYNPKYVGAGLYQIDVICPHGYVGNDTTSPTKCVELHGDGFKVGSEECEDGNTVNYDGCSQFGYIDEGYICYGGSRLGKDTCYQCPIGFNVSESKTECDMLGTGSGVHTCVIIICICIFIASKTSIVESIVESKYPNHLFTFVEQFQIILMLQFIHSFFPEIILTFLHAIRYFFLGFQFLGLDGYFYGTVHYDKLDYQMRNLGFGSQSTIVNLTNWLAVYPIFLILYLILYFVLEKFIYQEVQGMLLAPMRKVTTWMFPGLLIKVIHLSFMMLVFLPMYELRKHWNTDEEQWSRNISIVILIFCGIYGVLVLIFCSCAVCFPEMRKDPYLAEYFGGLRDSRYAVMYPFLSLMYKAGIAMLCAARLDNSSSETLGYILLIHGVHIAYLLFCRPFSQAKDSVICMKNQVFVVSLLIPLFTYKDPEKWGTTITWGWIVSIISANAMTAFGLVVQFVTRMYKEYTLLPTGNEVRAINPKVYERGFTPSSTTKKLNKVHNFDEKSQRGKSPHGEESFSPRMKDKSSDMLNLNGDNIMRSKKKYNFRDNFYDDDETDPSSPARSTKKLTRVGTMGGRSGFDAKESLDNLDSFRPKREEFKIEPINLQSEEENSLESPERKVSDFKDLVKLFRNNSVRGGGKDFTPASSVYSPTKRLNEISRRMRDED</sequence>
<keyword evidence="3" id="KW-1015">Disulfide bond</keyword>
<dbReference type="AlphaFoldDB" id="A0AAD1XTW4"/>
<keyword evidence="5" id="KW-0812">Transmembrane</keyword>
<protein>
    <recommendedName>
        <fullName evidence="7">PA14 domain-containing protein</fullName>
    </recommendedName>
</protein>
<evidence type="ECO:0000259" key="7">
    <source>
        <dbReference type="PROSITE" id="PS51820"/>
    </source>
</evidence>
<name>A0AAD1XTW4_EUPCR</name>
<feature type="transmembrane region" description="Helical" evidence="5">
    <location>
        <begin position="667"/>
        <end position="684"/>
    </location>
</feature>
<feature type="transmembrane region" description="Helical" evidence="5">
    <location>
        <begin position="591"/>
        <end position="616"/>
    </location>
</feature>
<dbReference type="InterPro" id="IPR011658">
    <property type="entry name" value="PA14_dom"/>
</dbReference>
<feature type="transmembrane region" description="Helical" evidence="5">
    <location>
        <begin position="511"/>
        <end position="529"/>
    </location>
</feature>
<feature type="chain" id="PRO_5041971539" description="PA14 domain-containing protein" evidence="6">
    <location>
        <begin position="19"/>
        <end position="956"/>
    </location>
</feature>
<evidence type="ECO:0000256" key="2">
    <source>
        <dbReference type="ARBA" id="ARBA00022737"/>
    </source>
</evidence>
<evidence type="ECO:0000256" key="5">
    <source>
        <dbReference type="SAM" id="Phobius"/>
    </source>
</evidence>
<dbReference type="PROSITE" id="PS51820">
    <property type="entry name" value="PA14"/>
    <property type="match status" value="1"/>
</dbReference>
<feature type="domain" description="PA14" evidence="7">
    <location>
        <begin position="161"/>
        <end position="295"/>
    </location>
</feature>
<evidence type="ECO:0000256" key="6">
    <source>
        <dbReference type="SAM" id="SignalP"/>
    </source>
</evidence>
<dbReference type="SUPFAM" id="SSF56988">
    <property type="entry name" value="Anthrax protective antigen"/>
    <property type="match status" value="1"/>
</dbReference>
<dbReference type="EMBL" id="CAMPGE010020854">
    <property type="protein sequence ID" value="CAI2379046.1"/>
    <property type="molecule type" value="Genomic_DNA"/>
</dbReference>
<feature type="region of interest" description="Disordered" evidence="4">
    <location>
        <begin position="839"/>
        <end position="870"/>
    </location>
</feature>
<evidence type="ECO:0000313" key="9">
    <source>
        <dbReference type="Proteomes" id="UP001295684"/>
    </source>
</evidence>
<accession>A0AAD1XTW4</accession>
<dbReference type="Gene3D" id="2.60.40.10">
    <property type="entry name" value="Immunoglobulins"/>
    <property type="match status" value="1"/>
</dbReference>
<dbReference type="Pfam" id="PF13948">
    <property type="entry name" value="DUF4215"/>
    <property type="match status" value="1"/>
</dbReference>
<dbReference type="InterPro" id="IPR011936">
    <property type="entry name" value="Myxo_disulph_rpt"/>
</dbReference>
<dbReference type="Proteomes" id="UP001295684">
    <property type="component" value="Unassembled WGS sequence"/>
</dbReference>
<evidence type="ECO:0000256" key="1">
    <source>
        <dbReference type="ARBA" id="ARBA00022729"/>
    </source>
</evidence>
<organism evidence="8 9">
    <name type="scientific">Euplotes crassus</name>
    <dbReference type="NCBI Taxonomy" id="5936"/>
    <lineage>
        <taxon>Eukaryota</taxon>
        <taxon>Sar</taxon>
        <taxon>Alveolata</taxon>
        <taxon>Ciliophora</taxon>
        <taxon>Intramacronucleata</taxon>
        <taxon>Spirotrichea</taxon>
        <taxon>Hypotrichia</taxon>
        <taxon>Euplotida</taxon>
        <taxon>Euplotidae</taxon>
        <taxon>Moneuplotes</taxon>
    </lineage>
</organism>
<feature type="transmembrane region" description="Helical" evidence="5">
    <location>
        <begin position="696"/>
        <end position="714"/>
    </location>
</feature>
<dbReference type="Gene3D" id="3.90.182.10">
    <property type="entry name" value="Toxin - Anthrax Protective Antigen,domain 1"/>
    <property type="match status" value="1"/>
</dbReference>
<keyword evidence="1 6" id="KW-0732">Signal</keyword>
<feature type="transmembrane region" description="Helical" evidence="5">
    <location>
        <begin position="726"/>
        <end position="748"/>
    </location>
</feature>
<feature type="region of interest" description="Disordered" evidence="4">
    <location>
        <begin position="789"/>
        <end position="822"/>
    </location>
</feature>
<reference evidence="8" key="1">
    <citation type="submission" date="2023-07" db="EMBL/GenBank/DDBJ databases">
        <authorList>
            <consortium name="AG Swart"/>
            <person name="Singh M."/>
            <person name="Singh A."/>
            <person name="Seah K."/>
            <person name="Emmerich C."/>
        </authorList>
    </citation>
    <scope>NUCLEOTIDE SEQUENCE</scope>
    <source>
        <strain evidence="8">DP1</strain>
    </source>
</reference>
<feature type="transmembrane region" description="Helical" evidence="5">
    <location>
        <begin position="550"/>
        <end position="571"/>
    </location>
</feature>
<dbReference type="InterPro" id="IPR037524">
    <property type="entry name" value="PA14/GLEYA"/>
</dbReference>
<dbReference type="SMART" id="SM00758">
    <property type="entry name" value="PA14"/>
    <property type="match status" value="1"/>
</dbReference>